<dbReference type="Pfam" id="PF11518">
    <property type="entry name" value="DUF3221"/>
    <property type="match status" value="1"/>
</dbReference>
<name>A0ABZ2YB79_9BACT</name>
<accession>A0ABZ2YB79</accession>
<dbReference type="RefSeq" id="WP_369018412.1">
    <property type="nucleotide sequence ID" value="NZ_CP121689.1"/>
</dbReference>
<organism evidence="1 2">
    <name type="scientific">Thermatribacter velox</name>
    <dbReference type="NCBI Taxonomy" id="3039681"/>
    <lineage>
        <taxon>Bacteria</taxon>
        <taxon>Pseudomonadati</taxon>
        <taxon>Atribacterota</taxon>
        <taxon>Atribacteria</taxon>
        <taxon>Atribacterales</taxon>
        <taxon>Thermatribacteraceae</taxon>
        <taxon>Thermatribacter</taxon>
    </lineage>
</organism>
<proteinExistence type="predicted"/>
<evidence type="ECO:0000313" key="1">
    <source>
        <dbReference type="EMBL" id="WZL76254.1"/>
    </source>
</evidence>
<evidence type="ECO:0000313" key="2">
    <source>
        <dbReference type="Proteomes" id="UP001461341"/>
    </source>
</evidence>
<protein>
    <submittedName>
        <fullName evidence="1">DUF3221 domain-containing protein</fullName>
    </submittedName>
</protein>
<dbReference type="EMBL" id="CP121689">
    <property type="protein sequence ID" value="WZL76254.1"/>
    <property type="molecule type" value="Genomic_DNA"/>
</dbReference>
<gene>
    <name evidence="1" type="ORF">QBE54_00550</name>
</gene>
<dbReference type="PROSITE" id="PS51257">
    <property type="entry name" value="PROKAR_LIPOPROTEIN"/>
    <property type="match status" value="1"/>
</dbReference>
<keyword evidence="2" id="KW-1185">Reference proteome</keyword>
<dbReference type="Proteomes" id="UP001461341">
    <property type="component" value="Chromosome"/>
</dbReference>
<dbReference type="InterPro" id="IPR021598">
    <property type="entry name" value="DUF3221"/>
</dbReference>
<reference evidence="1 2" key="1">
    <citation type="submission" date="2023-03" db="EMBL/GenBank/DDBJ databases">
        <title>Novel Species.</title>
        <authorList>
            <person name="Ma S."/>
        </authorList>
    </citation>
    <scope>NUCLEOTIDE SEQUENCE [LARGE SCALE GENOMIC DNA]</scope>
    <source>
        <strain evidence="1 2">B11</strain>
    </source>
</reference>
<sequence length="123" mass="13617">MTRKLFTILGILQALILLVAMGCQSSVILGQPDIVGLIEDFQEGADVYHCSILVKEEASSSSLYDLAWVRINGSTAIIRNGTEVEGTACLFLEEGMRVRVWFEGPVMESYPVQGYAKRIEIMD</sequence>